<dbReference type="Proteomes" id="UP000316199">
    <property type="component" value="Unassembled WGS sequence"/>
</dbReference>
<dbReference type="InterPro" id="IPR000297">
    <property type="entry name" value="PPIase_PpiC"/>
</dbReference>
<dbReference type="InterPro" id="IPR052029">
    <property type="entry name" value="PpiD_chaperone"/>
</dbReference>
<dbReference type="InterPro" id="IPR046357">
    <property type="entry name" value="PPIase_dom_sf"/>
</dbReference>
<dbReference type="InterPro" id="IPR023058">
    <property type="entry name" value="PPIase_PpiC_CS"/>
</dbReference>
<dbReference type="EMBL" id="SHAG01000016">
    <property type="protein sequence ID" value="RZO76183.1"/>
    <property type="molecule type" value="Genomic_DNA"/>
</dbReference>
<evidence type="ECO:0000256" key="3">
    <source>
        <dbReference type="ARBA" id="ARBA00022519"/>
    </source>
</evidence>
<dbReference type="SUPFAM" id="SSF54534">
    <property type="entry name" value="FKBP-like"/>
    <property type="match status" value="1"/>
</dbReference>
<dbReference type="PANTHER" id="PTHR47529:SF1">
    <property type="entry name" value="PERIPLASMIC CHAPERONE PPID"/>
    <property type="match status" value="1"/>
</dbReference>
<comment type="subcellular location">
    <subcellularLocation>
        <location evidence="1">Cell inner membrane</location>
        <topology evidence="1">Single-pass type II membrane protein</topology>
        <orientation evidence="1">Periplasmic side</orientation>
    </subcellularLocation>
</comment>
<proteinExistence type="inferred from homology"/>
<protein>
    <recommendedName>
        <fullName evidence="9">Periplasmic chaperone PpiD</fullName>
    </recommendedName>
    <alternativeName>
        <fullName evidence="10">Periplasmic folding chaperone</fullName>
    </alternativeName>
</protein>
<keyword evidence="7" id="KW-0143">Chaperone</keyword>
<dbReference type="GO" id="GO:0005886">
    <property type="term" value="C:plasma membrane"/>
    <property type="evidence" value="ECO:0007669"/>
    <property type="project" value="UniProtKB-SubCell"/>
</dbReference>
<name>A0A520S132_9GAMM</name>
<evidence type="ECO:0000256" key="9">
    <source>
        <dbReference type="ARBA" id="ARBA00040743"/>
    </source>
</evidence>
<dbReference type="Pfam" id="PF13624">
    <property type="entry name" value="SurA_N_3"/>
    <property type="match status" value="1"/>
</dbReference>
<evidence type="ECO:0000256" key="5">
    <source>
        <dbReference type="ARBA" id="ARBA00022989"/>
    </source>
</evidence>
<keyword evidence="2" id="KW-1003">Cell membrane</keyword>
<comment type="caution">
    <text evidence="14">The sequence shown here is derived from an EMBL/GenBank/DDBJ whole genome shotgun (WGS) entry which is preliminary data.</text>
</comment>
<dbReference type="PROSITE" id="PS01096">
    <property type="entry name" value="PPIC_PPIASE_1"/>
    <property type="match status" value="1"/>
</dbReference>
<evidence type="ECO:0000256" key="7">
    <source>
        <dbReference type="ARBA" id="ARBA00023186"/>
    </source>
</evidence>
<accession>A0A520S132</accession>
<evidence type="ECO:0000256" key="10">
    <source>
        <dbReference type="ARBA" id="ARBA00042775"/>
    </source>
</evidence>
<keyword evidence="11" id="KW-0697">Rotamase</keyword>
<keyword evidence="6 12" id="KW-0472">Membrane</keyword>
<reference evidence="14 15" key="1">
    <citation type="submission" date="2019-02" db="EMBL/GenBank/DDBJ databases">
        <title>Prokaryotic population dynamics and viral predation in marine succession experiment using metagenomics: the confinement effect.</title>
        <authorList>
            <person name="Haro-Moreno J.M."/>
            <person name="Rodriguez-Valera F."/>
            <person name="Lopez-Perez M."/>
        </authorList>
    </citation>
    <scope>NUCLEOTIDE SEQUENCE [LARGE SCALE GENOMIC DNA]</scope>
    <source>
        <strain evidence="14">MED-G157</strain>
    </source>
</reference>
<evidence type="ECO:0000313" key="15">
    <source>
        <dbReference type="Proteomes" id="UP000316199"/>
    </source>
</evidence>
<dbReference type="InterPro" id="IPR027304">
    <property type="entry name" value="Trigger_fact/SurA_dom_sf"/>
</dbReference>
<feature type="domain" description="PpiC" evidence="13">
    <location>
        <begin position="264"/>
        <end position="364"/>
    </location>
</feature>
<comment type="similarity">
    <text evidence="8">Belongs to the PpiD chaperone family.</text>
</comment>
<keyword evidence="5 12" id="KW-1133">Transmembrane helix</keyword>
<dbReference type="Pfam" id="PF00639">
    <property type="entry name" value="Rotamase"/>
    <property type="match status" value="1"/>
</dbReference>
<dbReference type="SUPFAM" id="SSF109998">
    <property type="entry name" value="Triger factor/SurA peptide-binding domain-like"/>
    <property type="match status" value="1"/>
</dbReference>
<evidence type="ECO:0000256" key="2">
    <source>
        <dbReference type="ARBA" id="ARBA00022475"/>
    </source>
</evidence>
<dbReference type="PANTHER" id="PTHR47529">
    <property type="entry name" value="PEPTIDYL-PROLYL CIS-TRANS ISOMERASE D"/>
    <property type="match status" value="1"/>
</dbReference>
<dbReference type="PROSITE" id="PS50198">
    <property type="entry name" value="PPIC_PPIASE_2"/>
    <property type="match status" value="1"/>
</dbReference>
<gene>
    <name evidence="14" type="ORF">EVA68_05010</name>
</gene>
<keyword evidence="4 12" id="KW-0812">Transmembrane</keyword>
<evidence type="ECO:0000256" key="4">
    <source>
        <dbReference type="ARBA" id="ARBA00022692"/>
    </source>
</evidence>
<feature type="transmembrane region" description="Helical" evidence="12">
    <location>
        <begin position="12"/>
        <end position="38"/>
    </location>
</feature>
<keyword evidence="3" id="KW-0997">Cell inner membrane</keyword>
<evidence type="ECO:0000259" key="13">
    <source>
        <dbReference type="PROSITE" id="PS50198"/>
    </source>
</evidence>
<dbReference type="Gene3D" id="3.10.50.40">
    <property type="match status" value="1"/>
</dbReference>
<evidence type="ECO:0000256" key="8">
    <source>
        <dbReference type="ARBA" id="ARBA00038408"/>
    </source>
</evidence>
<sequence length="629" mass="70010">MSMQSLRDGSTGVASKILVGLIIIVFALFGMGSITTFFAPTPKVAEVNGQDVTQVEMESAVERSRRIMIAQNIDPLLIDEDALRENVLQSLITKELLTQVADQWDLTYPDLLLDGEIRSTPAFQIGGLYDPKQFSLVVGSAGFSPQTYREELRREKTFAQIANAIAGSAFLPDKIVARIGSISGQTRDVAYLLIEIEALSREVEVSDSELRDAYQSSLQEFQTEETVDIEYIELRKSDLFERVVVTEQDLTRYFEETRESYSKEEERRLAHIFIEHTGGENARTAIDKIYHEIRDGGDFDNLARENSQDPLSASNGGDLGFSARGVFSNESYLTFEEVAFNLEMNEVSQPVETTFGFHLIKVLAIEPGTEPTLDEVRDSVAKSYRQYLSDDMFITLSSELSELAFESVDLKFPASSLDLTVKSTGPVGYSAAEGIAVNPEVIETAFSKDILIDGNNSDVIEINTDHHVVIRVNNYEPSEIRAYEEVIDEVRNRFVRKRAIQLAEEQANEILEMLEAGSLTRYVADQFGLGWKVFADVKRMAADPAQEIREEAFSLPRPLEGGKSLGYASLESGDVAVISVTNVTNYPEMQVSEEEFVSLSRALARKQGAIDYGEFESALLADATVKHTD</sequence>
<evidence type="ECO:0000256" key="1">
    <source>
        <dbReference type="ARBA" id="ARBA00004382"/>
    </source>
</evidence>
<evidence type="ECO:0000256" key="11">
    <source>
        <dbReference type="PROSITE-ProRule" id="PRU00278"/>
    </source>
</evidence>
<keyword evidence="11" id="KW-0413">Isomerase</keyword>
<dbReference type="Gene3D" id="1.10.4030.10">
    <property type="entry name" value="Porin chaperone SurA, peptide-binding domain"/>
    <property type="match status" value="1"/>
</dbReference>
<dbReference type="GO" id="GO:0003755">
    <property type="term" value="F:peptidyl-prolyl cis-trans isomerase activity"/>
    <property type="evidence" value="ECO:0007669"/>
    <property type="project" value="UniProtKB-KW"/>
</dbReference>
<dbReference type="AlphaFoldDB" id="A0A520S132"/>
<organism evidence="14 15">
    <name type="scientific">OM182 bacterium</name>
    <dbReference type="NCBI Taxonomy" id="2510334"/>
    <lineage>
        <taxon>Bacteria</taxon>
        <taxon>Pseudomonadati</taxon>
        <taxon>Pseudomonadota</taxon>
        <taxon>Gammaproteobacteria</taxon>
        <taxon>OMG group</taxon>
        <taxon>OM182 clade</taxon>
    </lineage>
</organism>
<evidence type="ECO:0000256" key="6">
    <source>
        <dbReference type="ARBA" id="ARBA00023136"/>
    </source>
</evidence>
<evidence type="ECO:0000256" key="12">
    <source>
        <dbReference type="SAM" id="Phobius"/>
    </source>
</evidence>
<evidence type="ECO:0000313" key="14">
    <source>
        <dbReference type="EMBL" id="RZO76183.1"/>
    </source>
</evidence>